<reference evidence="3" key="1">
    <citation type="submission" date="2022-11" db="UniProtKB">
        <authorList>
            <consortium name="WormBaseParasite"/>
        </authorList>
    </citation>
    <scope>IDENTIFICATION</scope>
</reference>
<keyword evidence="2" id="KW-1185">Reference proteome</keyword>
<evidence type="ECO:0000313" key="3">
    <source>
        <dbReference type="WBParaSite" id="nRc.2.0.1.t34053-RA"/>
    </source>
</evidence>
<organism evidence="2 3">
    <name type="scientific">Romanomermis culicivorax</name>
    <name type="common">Nematode worm</name>
    <dbReference type="NCBI Taxonomy" id="13658"/>
    <lineage>
        <taxon>Eukaryota</taxon>
        <taxon>Metazoa</taxon>
        <taxon>Ecdysozoa</taxon>
        <taxon>Nematoda</taxon>
        <taxon>Enoplea</taxon>
        <taxon>Dorylaimia</taxon>
        <taxon>Mermithida</taxon>
        <taxon>Mermithoidea</taxon>
        <taxon>Mermithidae</taxon>
        <taxon>Romanomermis</taxon>
    </lineage>
</organism>
<dbReference type="AlphaFoldDB" id="A0A915K6U2"/>
<sequence>MTLPPQNATSINRVSVYEIIFGAVLSPILFVFYCSILWTLLINRRVFHNPYYKLTVGLGFCHLAMLTRYFYTFWVAYASDYILGSIFDSIMATVAWSLGWHSVITYHVIICINRFVAIMLYDRCQDTTYFS</sequence>
<evidence type="ECO:0000256" key="1">
    <source>
        <dbReference type="SAM" id="Phobius"/>
    </source>
</evidence>
<feature type="transmembrane region" description="Helical" evidence="1">
    <location>
        <begin position="98"/>
        <end position="121"/>
    </location>
</feature>
<keyword evidence="1" id="KW-0812">Transmembrane</keyword>
<protein>
    <submittedName>
        <fullName evidence="3">G protein-coupled receptor</fullName>
    </submittedName>
</protein>
<feature type="transmembrane region" description="Helical" evidence="1">
    <location>
        <begin position="54"/>
        <end position="78"/>
    </location>
</feature>
<feature type="transmembrane region" description="Helical" evidence="1">
    <location>
        <begin position="20"/>
        <end position="42"/>
    </location>
</feature>
<dbReference type="WBParaSite" id="nRc.2.0.1.t34053-RA">
    <property type="protein sequence ID" value="nRc.2.0.1.t34053-RA"/>
    <property type="gene ID" value="nRc.2.0.1.g34053"/>
</dbReference>
<keyword evidence="1" id="KW-0472">Membrane</keyword>
<keyword evidence="1" id="KW-1133">Transmembrane helix</keyword>
<accession>A0A915K6U2</accession>
<name>A0A915K6U2_ROMCU</name>
<dbReference type="Proteomes" id="UP000887565">
    <property type="component" value="Unplaced"/>
</dbReference>
<proteinExistence type="predicted"/>
<evidence type="ECO:0000313" key="2">
    <source>
        <dbReference type="Proteomes" id="UP000887565"/>
    </source>
</evidence>